<keyword evidence="3 6" id="KW-0812">Transmembrane</keyword>
<sequence length="209" mass="22266">MDALWFEFGSVALAHALAVASPGPDFTLILRQSLVHGRATAVASAWGIGSGILVHVTISLLGVGALVRHQPQLFALLKYAGAAYLAWLGVMALRSRGSTAAPTTAEVAAPAPPHGRRAWLRGFLTNVLNPKATLFFIALFTVGISPETPVGVQALYGGWMAVATGAWFSLVAWVFTRERVRSVYQRGAVWIDRALGLVFIGFAASLLWV</sequence>
<dbReference type="Pfam" id="PF01810">
    <property type="entry name" value="LysE"/>
    <property type="match status" value="1"/>
</dbReference>
<feature type="transmembrane region" description="Helical" evidence="6">
    <location>
        <begin position="187"/>
        <end position="208"/>
    </location>
</feature>
<dbReference type="InterPro" id="IPR001123">
    <property type="entry name" value="LeuE-type"/>
</dbReference>
<dbReference type="EMBL" id="CP139781">
    <property type="protein sequence ID" value="WRQ89093.1"/>
    <property type="molecule type" value="Genomic_DNA"/>
</dbReference>
<evidence type="ECO:0000256" key="2">
    <source>
        <dbReference type="ARBA" id="ARBA00022475"/>
    </source>
</evidence>
<keyword evidence="4 6" id="KW-1133">Transmembrane helix</keyword>
<dbReference type="PANTHER" id="PTHR30086:SF20">
    <property type="entry name" value="ARGININE EXPORTER PROTEIN ARGO-RELATED"/>
    <property type="match status" value="1"/>
</dbReference>
<evidence type="ECO:0000256" key="1">
    <source>
        <dbReference type="ARBA" id="ARBA00004651"/>
    </source>
</evidence>
<reference evidence="7 8" key="1">
    <citation type="submission" date="2021-08" db="EMBL/GenBank/DDBJ databases">
        <authorList>
            <person name="Zhang D."/>
            <person name="Zhang A."/>
            <person name="Wang L."/>
        </authorList>
    </citation>
    <scope>NUCLEOTIDE SEQUENCE [LARGE SCALE GENOMIC DNA]</scope>
    <source>
        <strain evidence="7 8">WL0086</strain>
    </source>
</reference>
<reference evidence="7 8" key="2">
    <citation type="submission" date="2023-12" db="EMBL/GenBank/DDBJ databases">
        <title>Description of an unclassified Opitutus bacterium of Verrucomicrobiota.</title>
        <authorList>
            <person name="Zhang D.-F."/>
        </authorList>
    </citation>
    <scope>NUCLEOTIDE SEQUENCE [LARGE SCALE GENOMIC DNA]</scope>
    <source>
        <strain evidence="7 8">WL0086</strain>
    </source>
</reference>
<evidence type="ECO:0000313" key="7">
    <source>
        <dbReference type="EMBL" id="WRQ89093.1"/>
    </source>
</evidence>
<evidence type="ECO:0000256" key="3">
    <source>
        <dbReference type="ARBA" id="ARBA00022692"/>
    </source>
</evidence>
<feature type="transmembrane region" description="Helical" evidence="6">
    <location>
        <begin position="156"/>
        <end position="175"/>
    </location>
</feature>
<organism evidence="7 8">
    <name type="scientific">Actomonas aquatica</name>
    <dbReference type="NCBI Taxonomy" id="2866162"/>
    <lineage>
        <taxon>Bacteria</taxon>
        <taxon>Pseudomonadati</taxon>
        <taxon>Verrucomicrobiota</taxon>
        <taxon>Opitutia</taxon>
        <taxon>Opitutales</taxon>
        <taxon>Opitutaceae</taxon>
        <taxon>Actomonas</taxon>
    </lineage>
</organism>
<keyword evidence="5 6" id="KW-0472">Membrane</keyword>
<dbReference type="PANTHER" id="PTHR30086">
    <property type="entry name" value="ARGININE EXPORTER PROTEIN ARGO"/>
    <property type="match status" value="1"/>
</dbReference>
<dbReference type="RefSeq" id="WP_221030965.1">
    <property type="nucleotide sequence ID" value="NZ_CP139781.1"/>
</dbReference>
<evidence type="ECO:0000256" key="5">
    <source>
        <dbReference type="ARBA" id="ARBA00023136"/>
    </source>
</evidence>
<keyword evidence="2" id="KW-1003">Cell membrane</keyword>
<dbReference type="PIRSF" id="PIRSF006324">
    <property type="entry name" value="LeuE"/>
    <property type="match status" value="1"/>
</dbReference>
<comment type="subcellular location">
    <subcellularLocation>
        <location evidence="1">Cell membrane</location>
        <topology evidence="1">Multi-pass membrane protein</topology>
    </subcellularLocation>
</comment>
<feature type="transmembrane region" description="Helical" evidence="6">
    <location>
        <begin position="42"/>
        <end position="67"/>
    </location>
</feature>
<evidence type="ECO:0000256" key="4">
    <source>
        <dbReference type="ARBA" id="ARBA00022989"/>
    </source>
</evidence>
<protein>
    <submittedName>
        <fullName evidence="7">LysE family transporter</fullName>
    </submittedName>
</protein>
<dbReference type="Proteomes" id="UP000738431">
    <property type="component" value="Chromosome"/>
</dbReference>
<feature type="transmembrane region" description="Helical" evidence="6">
    <location>
        <begin position="123"/>
        <end position="144"/>
    </location>
</feature>
<evidence type="ECO:0000256" key="6">
    <source>
        <dbReference type="SAM" id="Phobius"/>
    </source>
</evidence>
<evidence type="ECO:0000313" key="8">
    <source>
        <dbReference type="Proteomes" id="UP000738431"/>
    </source>
</evidence>
<proteinExistence type="predicted"/>
<accession>A0ABZ1CCV7</accession>
<name>A0ABZ1CCV7_9BACT</name>
<gene>
    <name evidence="7" type="ORF">K1X11_006710</name>
</gene>
<keyword evidence="8" id="KW-1185">Reference proteome</keyword>